<evidence type="ECO:0000256" key="3">
    <source>
        <dbReference type="ARBA" id="ARBA00022603"/>
    </source>
</evidence>
<dbReference type="EMBL" id="AP019314">
    <property type="protein sequence ID" value="BBH38117.1"/>
    <property type="molecule type" value="Genomic_DNA"/>
</dbReference>
<evidence type="ECO:0000313" key="9">
    <source>
        <dbReference type="Proteomes" id="UP000278152"/>
    </source>
</evidence>
<accession>A0A3G9JRF6</accession>
<dbReference type="REBASE" id="280523">
    <property type="entry name" value="M.Mvi102ORF6040P"/>
</dbReference>
<evidence type="ECO:0000256" key="6">
    <source>
        <dbReference type="ARBA" id="ARBA00022747"/>
    </source>
</evidence>
<sequence>MIQLELFEPSYTDQYIQEGFNFLTPKLGDVTFLNGLNEPVHRWFRLTPSYAPELVRFLCEYLECSSKTVLCDPFLGKGTTIIEAKKLGLFAIGIELNPLLKLASEYALTWAVDLEQLTQHFQSFENYLLDTLDEAKNLSLETAEEKYQLTIPPIHNVFRWWRKEVLKELLLIRRAVWKIENENYKHLYWLALCSSVLDCANIHRNHPTISFDDKHNREIKVWKDFRDNFEAIITDLKHLSTRDKWGTIKVYLGDSTQLSSFVEETIDRVITSPPYPNRFSYVHTTRPQLFFMEVFSQASESADLDCASIGGTWGKATSMLYEIEVAPNDHIFDILLPMVNQLRPQNNLMCNYAIKYFNMMDNHIAQLAKVTSKKFRGAYIVGNSRLSGVDIFTDILLGKIFEKNGFAVEQILVLRKRGGKKKLYETAICVKKA</sequence>
<dbReference type="RefSeq" id="WP_002798517.1">
    <property type="nucleotide sequence ID" value="NZ_AP019314.1"/>
</dbReference>
<evidence type="ECO:0000313" key="8">
    <source>
        <dbReference type="EMBL" id="BBH38117.1"/>
    </source>
</evidence>
<comment type="catalytic activity">
    <reaction evidence="7">
        <text>a 2'-deoxycytidine in DNA + S-adenosyl-L-methionine = an N(4)-methyl-2'-deoxycytidine in DNA + S-adenosyl-L-homocysteine + H(+)</text>
        <dbReference type="Rhea" id="RHEA:16857"/>
        <dbReference type="Rhea" id="RHEA-COMP:11369"/>
        <dbReference type="Rhea" id="RHEA-COMP:13674"/>
        <dbReference type="ChEBI" id="CHEBI:15378"/>
        <dbReference type="ChEBI" id="CHEBI:57856"/>
        <dbReference type="ChEBI" id="CHEBI:59789"/>
        <dbReference type="ChEBI" id="CHEBI:85452"/>
        <dbReference type="ChEBI" id="CHEBI:137933"/>
        <dbReference type="EC" id="2.1.1.113"/>
    </reaction>
</comment>
<evidence type="ECO:0000256" key="4">
    <source>
        <dbReference type="ARBA" id="ARBA00022679"/>
    </source>
</evidence>
<gene>
    <name evidence="8" type="ORF">myaer102_06040</name>
</gene>
<dbReference type="KEGG" id="mvz:myaer102_06040"/>
<dbReference type="GO" id="GO:0003677">
    <property type="term" value="F:DNA binding"/>
    <property type="evidence" value="ECO:0007669"/>
    <property type="project" value="InterPro"/>
</dbReference>
<name>A0A3G9JRF6_MICVR</name>
<dbReference type="GO" id="GO:0009307">
    <property type="term" value="P:DNA restriction-modification system"/>
    <property type="evidence" value="ECO:0007669"/>
    <property type="project" value="UniProtKB-KW"/>
</dbReference>
<proteinExistence type="inferred from homology"/>
<protein>
    <recommendedName>
        <fullName evidence="2">site-specific DNA-methyltransferase (cytosine-N(4)-specific)</fullName>
        <ecNumber evidence="2">2.1.1.113</ecNumber>
    </recommendedName>
</protein>
<keyword evidence="3" id="KW-0489">Methyltransferase</keyword>
<keyword evidence="5" id="KW-0949">S-adenosyl-L-methionine</keyword>
<dbReference type="GO" id="GO:0032259">
    <property type="term" value="P:methylation"/>
    <property type="evidence" value="ECO:0007669"/>
    <property type="project" value="UniProtKB-KW"/>
</dbReference>
<keyword evidence="6" id="KW-0680">Restriction system</keyword>
<organism evidence="8 9">
    <name type="scientific">Microcystis viridis NIES-102</name>
    <dbReference type="NCBI Taxonomy" id="213615"/>
    <lineage>
        <taxon>Bacteria</taxon>
        <taxon>Bacillati</taxon>
        <taxon>Cyanobacteriota</taxon>
        <taxon>Cyanophyceae</taxon>
        <taxon>Oscillatoriophycideae</taxon>
        <taxon>Chroococcales</taxon>
        <taxon>Microcystaceae</taxon>
        <taxon>Microcystis</taxon>
    </lineage>
</organism>
<dbReference type="InterPro" id="IPR017985">
    <property type="entry name" value="MeTrfase_CN4_CS"/>
</dbReference>
<evidence type="ECO:0000256" key="7">
    <source>
        <dbReference type="ARBA" id="ARBA00049120"/>
    </source>
</evidence>
<dbReference type="SUPFAM" id="SSF53335">
    <property type="entry name" value="S-adenosyl-L-methionine-dependent methyltransferases"/>
    <property type="match status" value="2"/>
</dbReference>
<dbReference type="AlphaFoldDB" id="A0A3G9JRF6"/>
<dbReference type="EC" id="2.1.1.113" evidence="2"/>
<evidence type="ECO:0000256" key="2">
    <source>
        <dbReference type="ARBA" id="ARBA00012185"/>
    </source>
</evidence>
<evidence type="ECO:0000256" key="1">
    <source>
        <dbReference type="ARBA" id="ARBA00010203"/>
    </source>
</evidence>
<evidence type="ECO:0000256" key="5">
    <source>
        <dbReference type="ARBA" id="ARBA00022691"/>
    </source>
</evidence>
<dbReference type="PROSITE" id="PS00093">
    <property type="entry name" value="N4_MTASE"/>
    <property type="match status" value="1"/>
</dbReference>
<keyword evidence="4" id="KW-0808">Transferase</keyword>
<comment type="similarity">
    <text evidence="1">Belongs to the N(4)/N(6)-methyltransferase family. N(4) subfamily.</text>
</comment>
<dbReference type="Proteomes" id="UP000278152">
    <property type="component" value="Chromosome"/>
</dbReference>
<dbReference type="Gene3D" id="3.40.50.150">
    <property type="entry name" value="Vaccinia Virus protein VP39"/>
    <property type="match status" value="2"/>
</dbReference>
<dbReference type="InterPro" id="IPR029063">
    <property type="entry name" value="SAM-dependent_MTases_sf"/>
</dbReference>
<dbReference type="GO" id="GO:0015667">
    <property type="term" value="F:site-specific DNA-methyltransferase (cytosine-N4-specific) activity"/>
    <property type="evidence" value="ECO:0007669"/>
    <property type="project" value="UniProtKB-EC"/>
</dbReference>
<reference evidence="8 9" key="1">
    <citation type="submission" date="2018-11" db="EMBL/GenBank/DDBJ databases">
        <title>Complete genome sequence of Microcystis aeruginosa NIES-102.</title>
        <authorList>
            <person name="Yamaguchi H."/>
            <person name="Suzuki S."/>
            <person name="Kawachi M."/>
        </authorList>
    </citation>
    <scope>NUCLEOTIDE SEQUENCE [LARGE SCALE GENOMIC DNA]</scope>
    <source>
        <strain evidence="8 9">NIES-102</strain>
    </source>
</reference>